<feature type="domain" description="ABC transporter" evidence="7">
    <location>
        <begin position="2"/>
        <end position="224"/>
    </location>
</feature>
<keyword evidence="2" id="KW-0813">Transport</keyword>
<dbReference type="InterPro" id="IPR015860">
    <property type="entry name" value="ABC_transpr_TagH-like"/>
</dbReference>
<dbReference type="STRING" id="420662.Mpe_A0623"/>
<evidence type="ECO:0000256" key="2">
    <source>
        <dbReference type="ARBA" id="ARBA00022448"/>
    </source>
</evidence>
<evidence type="ECO:0000259" key="7">
    <source>
        <dbReference type="PROSITE" id="PS50893"/>
    </source>
</evidence>
<dbReference type="GO" id="GO:0016020">
    <property type="term" value="C:membrane"/>
    <property type="evidence" value="ECO:0007669"/>
    <property type="project" value="InterPro"/>
</dbReference>
<dbReference type="InterPro" id="IPR017871">
    <property type="entry name" value="ABC_transporter-like_CS"/>
</dbReference>
<dbReference type="InterPro" id="IPR027417">
    <property type="entry name" value="P-loop_NTPase"/>
</dbReference>
<dbReference type="InterPro" id="IPR003593">
    <property type="entry name" value="AAA+_ATPase"/>
</dbReference>
<dbReference type="HOGENOM" id="CLU_067774_0_0_4"/>
<keyword evidence="5" id="KW-0067">ATP-binding</keyword>
<keyword evidence="3" id="KW-1003">Cell membrane</keyword>
<dbReference type="Gene3D" id="3.40.50.300">
    <property type="entry name" value="P-loop containing nucleotide triphosphate hydrolases"/>
    <property type="match status" value="1"/>
</dbReference>
<evidence type="ECO:0000313" key="8">
    <source>
        <dbReference type="EMBL" id="ABM93585.1"/>
    </source>
</evidence>
<dbReference type="InterPro" id="IPR003439">
    <property type="entry name" value="ABC_transporter-like_ATP-bd"/>
</dbReference>
<dbReference type="PANTHER" id="PTHR46743">
    <property type="entry name" value="TEICHOIC ACIDS EXPORT ATP-BINDING PROTEIN TAGH"/>
    <property type="match status" value="1"/>
</dbReference>
<dbReference type="KEGG" id="mpt:Mpe_A0623"/>
<keyword evidence="4" id="KW-0547">Nucleotide-binding</keyword>
<dbReference type="RefSeq" id="WP_011828223.1">
    <property type="nucleotide sequence ID" value="NC_008825.1"/>
</dbReference>
<organism evidence="8 9">
    <name type="scientific">Methylibium petroleiphilum (strain ATCC BAA-1232 / LMG 22953 / PM1)</name>
    <dbReference type="NCBI Taxonomy" id="420662"/>
    <lineage>
        <taxon>Bacteria</taxon>
        <taxon>Pseudomonadati</taxon>
        <taxon>Pseudomonadota</taxon>
        <taxon>Betaproteobacteria</taxon>
        <taxon>Burkholderiales</taxon>
        <taxon>Sphaerotilaceae</taxon>
        <taxon>Methylibium</taxon>
    </lineage>
</organism>
<dbReference type="Proteomes" id="UP000000366">
    <property type="component" value="Chromosome"/>
</dbReference>
<dbReference type="PROSITE" id="PS50893">
    <property type="entry name" value="ABC_TRANSPORTER_2"/>
    <property type="match status" value="1"/>
</dbReference>
<evidence type="ECO:0000256" key="3">
    <source>
        <dbReference type="ARBA" id="ARBA00022475"/>
    </source>
</evidence>
<dbReference type="CDD" id="cd03220">
    <property type="entry name" value="ABC_KpsT_Wzt"/>
    <property type="match status" value="1"/>
</dbReference>
<dbReference type="GO" id="GO:0016887">
    <property type="term" value="F:ATP hydrolysis activity"/>
    <property type="evidence" value="ECO:0007669"/>
    <property type="project" value="InterPro"/>
</dbReference>
<dbReference type="GO" id="GO:0005524">
    <property type="term" value="F:ATP binding"/>
    <property type="evidence" value="ECO:0007669"/>
    <property type="project" value="UniProtKB-KW"/>
</dbReference>
<evidence type="ECO:0000313" key="9">
    <source>
        <dbReference type="Proteomes" id="UP000000366"/>
    </source>
</evidence>
<dbReference type="GO" id="GO:0140359">
    <property type="term" value="F:ABC-type transporter activity"/>
    <property type="evidence" value="ECO:0007669"/>
    <property type="project" value="InterPro"/>
</dbReference>
<feature type="region of interest" description="Disordered" evidence="6">
    <location>
        <begin position="249"/>
        <end position="286"/>
    </location>
</feature>
<dbReference type="Pfam" id="PF00005">
    <property type="entry name" value="ABC_tran"/>
    <property type="match status" value="1"/>
</dbReference>
<evidence type="ECO:0000256" key="5">
    <source>
        <dbReference type="ARBA" id="ARBA00022840"/>
    </source>
</evidence>
<feature type="compositionally biased region" description="Low complexity" evidence="6">
    <location>
        <begin position="259"/>
        <end position="277"/>
    </location>
</feature>
<comment type="similarity">
    <text evidence="1">Belongs to the ABC transporter superfamily.</text>
</comment>
<dbReference type="EMBL" id="CP000555">
    <property type="protein sequence ID" value="ABM93585.1"/>
    <property type="molecule type" value="Genomic_DNA"/>
</dbReference>
<dbReference type="eggNOG" id="COG1134">
    <property type="taxonomic scope" value="Bacteria"/>
</dbReference>
<keyword evidence="9" id="KW-1185">Reference proteome</keyword>
<dbReference type="AlphaFoldDB" id="A2SDE6"/>
<dbReference type="InterPro" id="IPR050683">
    <property type="entry name" value="Bact_Polysacc_Export_ATP-bd"/>
</dbReference>
<evidence type="ECO:0000256" key="4">
    <source>
        <dbReference type="ARBA" id="ARBA00022741"/>
    </source>
</evidence>
<protein>
    <submittedName>
        <fullName evidence="8">ABC-type polysaccharide/polyol phosphate transport system ATPase component-like protein</fullName>
    </submittedName>
</protein>
<evidence type="ECO:0000256" key="6">
    <source>
        <dbReference type="SAM" id="MobiDB-lite"/>
    </source>
</evidence>
<dbReference type="PROSITE" id="PS00211">
    <property type="entry name" value="ABC_TRANSPORTER_1"/>
    <property type="match status" value="1"/>
</dbReference>
<dbReference type="SUPFAM" id="SSF52540">
    <property type="entry name" value="P-loop containing nucleoside triphosphate hydrolases"/>
    <property type="match status" value="1"/>
</dbReference>
<keyword evidence="3" id="KW-0472">Membrane</keyword>
<gene>
    <name evidence="8" type="ordered locus">Mpe_A0623</name>
</gene>
<accession>A2SDE6</accession>
<evidence type="ECO:0000256" key="1">
    <source>
        <dbReference type="ARBA" id="ARBA00005417"/>
    </source>
</evidence>
<dbReference type="SMART" id="SM00382">
    <property type="entry name" value="AAA"/>
    <property type="match status" value="1"/>
</dbReference>
<name>A2SDE6_METPP</name>
<dbReference type="PANTHER" id="PTHR46743:SF2">
    <property type="entry name" value="TEICHOIC ACIDS EXPORT ATP-BINDING PROTEIN TAGH"/>
    <property type="match status" value="1"/>
</dbReference>
<sequence>MIELQSVTKSYPTPHGRRYVFRDLSFTFPENASIGLIGPNGAGKSTLMRLLGGIDSPDHGVVRSDRRISWPVGLAGGFQGALTGRDNVRFVCRVYGATGSAMRAKVRFTEEFAEIGEYFDLPVRSYSSGMRSRLAFGLSMAFDFDYYLIDEVMAVGDAQFRLKCQQMFREKLATSRLILVSHSMRDINEFCDVVVLVARGQVRIFEDVAEGIAAYQGDADSAALPNFPPYIRTRTAALRYLHQLEAQASGIPSDEPDADAAPLPASSSDATPPTAATPTPPSATPR</sequence>
<reference evidence="8 9" key="1">
    <citation type="journal article" date="2007" name="J. Bacteriol.">
        <title>Whole-genome analysis of the methyl tert-butyl ether-degrading beta-proteobacterium Methylibium petroleiphilum PM1.</title>
        <authorList>
            <person name="Kane S.R."/>
            <person name="Chakicherla A.Y."/>
            <person name="Chain P.S.G."/>
            <person name="Schmidt R."/>
            <person name="Shin M.W."/>
            <person name="Legler T.C."/>
            <person name="Scow K.M."/>
            <person name="Larimer F.W."/>
            <person name="Lucas S.M."/>
            <person name="Richardson P.M."/>
            <person name="Hristova K.R."/>
        </authorList>
    </citation>
    <scope>NUCLEOTIDE SEQUENCE [LARGE SCALE GENOMIC DNA]</scope>
    <source>
        <strain evidence="9">ATCC BAA-1232 / LMG 22953 / PM1</strain>
    </source>
</reference>
<proteinExistence type="inferred from homology"/>